<dbReference type="AlphaFoldDB" id="A0A813CFM4"/>
<protein>
    <submittedName>
        <fullName evidence="2">TY5A protein</fullName>
    </submittedName>
</protein>
<feature type="region of interest" description="Disordered" evidence="1">
    <location>
        <begin position="285"/>
        <end position="311"/>
    </location>
</feature>
<organism evidence="2 3">
    <name type="scientific">Symbiodinium necroappetens</name>
    <dbReference type="NCBI Taxonomy" id="1628268"/>
    <lineage>
        <taxon>Eukaryota</taxon>
        <taxon>Sar</taxon>
        <taxon>Alveolata</taxon>
        <taxon>Dinophyceae</taxon>
        <taxon>Suessiales</taxon>
        <taxon>Symbiodiniaceae</taxon>
        <taxon>Symbiodinium</taxon>
    </lineage>
</organism>
<accession>A0A813CFM4</accession>
<sequence>ASVAYPAVEASFTNTTSTTTRSLAVREAATAEFYIVGRGIAWQTSFNYLKAIGLQMSLILYQGVIMQRVIVYQGVIMQRVIVYQQVIMQRVVVYQQVIMQRVIVYQQVIMQRVVVYQQVIMQRVAVYQQVIMQRVTVYQQVIMQRVAVYQQVIMQRVAVYHQVIMQRVAVYQQVIMQRVVVYQQVITQRVVVYQQVIVQRAVVYQQVIMQRVVVYQQVIMQREGDRALRDQHRAREDEKAQGTGVPQRDEPQDDTGPTATAPTAMELIGVIATGMRQLQEAQLRQLEKKPDSPEVVKPGISSLPTLAPPGQDTSPVDIQDWLEEVGSVMTDLSDSSWDWWLQTKEVAEEHYRRWIRSTPMEKISLSIPKTPALEQGRYGGVNAGAAGMILASLPQEVKSEMITKKVTGSTPSLIFKLLTSYRPGGEKEKTLLLQQLTNPETATSAEEAVQGLRRWGRWHAQAKDLTVTVPDPVLMIKGLAAIVVGVLGKHQDVWLRTSMVRQKLQLDSNPTEESTLDYHKHLQAEMELLSTAANPAKGGATGASARADFKWGCDSFLVLHWGAYV</sequence>
<evidence type="ECO:0000313" key="3">
    <source>
        <dbReference type="Proteomes" id="UP000601435"/>
    </source>
</evidence>
<evidence type="ECO:0000256" key="1">
    <source>
        <dbReference type="SAM" id="MobiDB-lite"/>
    </source>
</evidence>
<dbReference type="OrthoDB" id="411942at2759"/>
<comment type="caution">
    <text evidence="2">The sequence shown here is derived from an EMBL/GenBank/DDBJ whole genome shotgun (WGS) entry which is preliminary data.</text>
</comment>
<feature type="compositionally biased region" description="Basic and acidic residues" evidence="1">
    <location>
        <begin position="226"/>
        <end position="240"/>
    </location>
</feature>
<gene>
    <name evidence="2" type="primary">TY5A</name>
    <name evidence="2" type="ORF">SNEC2469_LOCUS34168</name>
</gene>
<reference evidence="2" key="1">
    <citation type="submission" date="2021-02" db="EMBL/GenBank/DDBJ databases">
        <authorList>
            <person name="Dougan E. K."/>
            <person name="Rhodes N."/>
            <person name="Thang M."/>
            <person name="Chan C."/>
        </authorList>
    </citation>
    <scope>NUCLEOTIDE SEQUENCE</scope>
</reference>
<evidence type="ECO:0000313" key="2">
    <source>
        <dbReference type="EMBL" id="CAE7941150.1"/>
    </source>
</evidence>
<name>A0A813CFM4_9DINO</name>
<feature type="compositionally biased region" description="Basic and acidic residues" evidence="1">
    <location>
        <begin position="285"/>
        <end position="294"/>
    </location>
</feature>
<feature type="region of interest" description="Disordered" evidence="1">
    <location>
        <begin position="226"/>
        <end position="260"/>
    </location>
</feature>
<dbReference type="EMBL" id="CAJNJA010093251">
    <property type="protein sequence ID" value="CAE7941150.1"/>
    <property type="molecule type" value="Genomic_DNA"/>
</dbReference>
<keyword evidence="3" id="KW-1185">Reference proteome</keyword>
<proteinExistence type="predicted"/>
<dbReference type="Proteomes" id="UP000601435">
    <property type="component" value="Unassembled WGS sequence"/>
</dbReference>
<feature type="non-terminal residue" evidence="2">
    <location>
        <position position="1"/>
    </location>
</feature>